<dbReference type="InParanoid" id="H6QNZ5"/>
<dbReference type="Proteomes" id="UP000008783">
    <property type="component" value="Unassembled WGS sequence"/>
</dbReference>
<dbReference type="VEuPathDB" id="FungiDB:PGTG_20598"/>
<sequence>MNIDPPPPPMSHNRIRHNRTYGINRHTQSANTSSGNRPGPAGNLGNGTYGVPAENEEPQEMDEPRPRPAVIIKEADLKYDGENFEDFLDRFELAAEIYGAGGFDKARQVCRFVKSEELKKELESMDGYDTRNWTILRASMMELWGGAIKKIRYTLKDLYNLIDFCQKKAFSVDVQTSINRELVKADLIPTGKDGYNKPPLLADVIDVAEDEIRARSINAFAASGFAEANHMMQRSLDQKKGDGRKREKMVEENPPEMLQKQVDNLAKAIETLTGKLENPPKTEYSRGNDRPAGRLYEPQPCWYCHREGHSTQVCYEAQKDEKAGLVKRDGRDFCLPNGEKIPWDTSRPIRVVVAAESAKPKPTINAVYRTENPAVFSTPLPSPPATSEHEYISSLHKIDWDPPRLGSGNFEKVKLKANTATTRAEALRGRRKPPAEKDNSEMDVDQPDELEELVQDIPATRKTPGQISDAQGKTPAQKGDKTAESALVSELDNLKIPTTFSQLTSISPTYAQEIIKKLQKRIPEHKNSKLTYVKDNKTDPKVFASMLLNQDEEEREYNCFYSCALGYIDTHIAGKKIPFMVDSGSMVNVIPRQAAIDLDLEVVEVDIPMKGIGGDRCDIKGVVENCDISIGRFTGPVHLFVSPQAQDCILGRPFLFDYDCTLDYPGTGELLSFQGNSGRRITVPIAKIGQG</sequence>
<evidence type="ECO:0000313" key="2">
    <source>
        <dbReference type="EMBL" id="EHS62475.1"/>
    </source>
</evidence>
<accession>H6QNZ5</accession>
<feature type="compositionally biased region" description="Acidic residues" evidence="1">
    <location>
        <begin position="441"/>
        <end position="454"/>
    </location>
</feature>
<dbReference type="Gene3D" id="2.40.70.10">
    <property type="entry name" value="Acid Proteases"/>
    <property type="match status" value="1"/>
</dbReference>
<feature type="compositionally biased region" description="Polar residues" evidence="1">
    <location>
        <begin position="25"/>
        <end position="36"/>
    </location>
</feature>
<proteinExistence type="predicted"/>
<evidence type="ECO:0000256" key="1">
    <source>
        <dbReference type="SAM" id="MobiDB-lite"/>
    </source>
</evidence>
<dbReference type="PANTHER" id="PTHR33246">
    <property type="entry name" value="CCHC-TYPE DOMAIN-CONTAINING PROTEIN"/>
    <property type="match status" value="1"/>
</dbReference>
<keyword evidence="3" id="KW-1185">Reference proteome</keyword>
<dbReference type="CDD" id="cd00303">
    <property type="entry name" value="retropepsin_like"/>
    <property type="match status" value="1"/>
</dbReference>
<dbReference type="Pfam" id="PF13650">
    <property type="entry name" value="Asp_protease_2"/>
    <property type="match status" value="1"/>
</dbReference>
<dbReference type="KEGG" id="pgr:PGTG_20598"/>
<protein>
    <recommendedName>
        <fullName evidence="4">Peptidase A2 domain-containing protein</fullName>
    </recommendedName>
</protein>
<dbReference type="SUPFAM" id="SSF50630">
    <property type="entry name" value="Acid proteases"/>
    <property type="match status" value="1"/>
</dbReference>
<feature type="compositionally biased region" description="Basic and acidic residues" evidence="1">
    <location>
        <begin position="425"/>
        <end position="440"/>
    </location>
</feature>
<dbReference type="eggNOG" id="KOG0017">
    <property type="taxonomic scope" value="Eukaryota"/>
</dbReference>
<evidence type="ECO:0008006" key="4">
    <source>
        <dbReference type="Google" id="ProtNLM"/>
    </source>
</evidence>
<gene>
    <name evidence="2" type="ORF">PGTG_20598</name>
</gene>
<dbReference type="HOGENOM" id="CLU_012972_5_0_1"/>
<dbReference type="AlphaFoldDB" id="H6QNZ5"/>
<dbReference type="RefSeq" id="XP_003890792.1">
    <property type="nucleotide sequence ID" value="XM_003890743.1"/>
</dbReference>
<dbReference type="GeneID" id="13542478"/>
<dbReference type="PANTHER" id="PTHR33246:SF51">
    <property type="entry name" value="MYB_SANT-LIKE DOMAIN-CONTAINING PROTEIN"/>
    <property type="match status" value="1"/>
</dbReference>
<feature type="region of interest" description="Disordered" evidence="1">
    <location>
        <begin position="421"/>
        <end position="483"/>
    </location>
</feature>
<name>H6QNZ5_PUCGT</name>
<feature type="region of interest" description="Disordered" evidence="1">
    <location>
        <begin position="1"/>
        <end position="66"/>
    </location>
</feature>
<reference evidence="3" key="1">
    <citation type="journal article" date="2011" name="Proc. Natl. Acad. Sci. U.S.A.">
        <title>Obligate biotrophy features unraveled by the genomic analysis of rust fungi.</title>
        <authorList>
            <person name="Duplessis S."/>
            <person name="Cuomo C.A."/>
            <person name="Lin Y.-C."/>
            <person name="Aerts A."/>
            <person name="Tisserant E."/>
            <person name="Veneault-Fourrey C."/>
            <person name="Joly D.L."/>
            <person name="Hacquard S."/>
            <person name="Amselem J."/>
            <person name="Cantarel B.L."/>
            <person name="Chiu R."/>
            <person name="Coutinho P.M."/>
            <person name="Feau N."/>
            <person name="Field M."/>
            <person name="Frey P."/>
            <person name="Gelhaye E."/>
            <person name="Goldberg J."/>
            <person name="Grabherr M.G."/>
            <person name="Kodira C.D."/>
            <person name="Kohler A."/>
            <person name="Kuees U."/>
            <person name="Lindquist E.A."/>
            <person name="Lucas S.M."/>
            <person name="Mago R."/>
            <person name="Mauceli E."/>
            <person name="Morin E."/>
            <person name="Murat C."/>
            <person name="Pangilinan J.L."/>
            <person name="Park R."/>
            <person name="Pearson M."/>
            <person name="Quesneville H."/>
            <person name="Rouhier N."/>
            <person name="Sakthikumar S."/>
            <person name="Salamov A.A."/>
            <person name="Schmutz J."/>
            <person name="Selles B."/>
            <person name="Shapiro H."/>
            <person name="Tanguay P."/>
            <person name="Tuskan G.A."/>
            <person name="Henrissat B."/>
            <person name="Van de Peer Y."/>
            <person name="Rouze P."/>
            <person name="Ellis J.G."/>
            <person name="Dodds P.N."/>
            <person name="Schein J.E."/>
            <person name="Zhong S."/>
            <person name="Hamelin R.C."/>
            <person name="Grigoriev I.V."/>
            <person name="Szabo L.J."/>
            <person name="Martin F."/>
        </authorList>
    </citation>
    <scope>NUCLEOTIDE SEQUENCE [LARGE SCALE GENOMIC DNA]</scope>
    <source>
        <strain evidence="3">CRL 75-36-700-3 / race SCCL</strain>
    </source>
</reference>
<dbReference type="EMBL" id="DS178262">
    <property type="protein sequence ID" value="EHS62475.1"/>
    <property type="molecule type" value="Genomic_DNA"/>
</dbReference>
<feature type="compositionally biased region" description="Pro residues" evidence="1">
    <location>
        <begin position="1"/>
        <end position="10"/>
    </location>
</feature>
<organism evidence="2 3">
    <name type="scientific">Puccinia graminis f. sp. tritici (strain CRL 75-36-700-3 / race SCCL)</name>
    <name type="common">Black stem rust fungus</name>
    <dbReference type="NCBI Taxonomy" id="418459"/>
    <lineage>
        <taxon>Eukaryota</taxon>
        <taxon>Fungi</taxon>
        <taxon>Dikarya</taxon>
        <taxon>Basidiomycota</taxon>
        <taxon>Pucciniomycotina</taxon>
        <taxon>Pucciniomycetes</taxon>
        <taxon>Pucciniales</taxon>
        <taxon>Pucciniaceae</taxon>
        <taxon>Puccinia</taxon>
    </lineage>
</organism>
<dbReference type="InterPro" id="IPR021109">
    <property type="entry name" value="Peptidase_aspartic_dom_sf"/>
</dbReference>
<dbReference type="OrthoDB" id="2503920at2759"/>
<evidence type="ECO:0000313" key="3">
    <source>
        <dbReference type="Proteomes" id="UP000008783"/>
    </source>
</evidence>